<organism evidence="3 4">
    <name type="scientific">Actinomyces marmotae</name>
    <dbReference type="NCBI Taxonomy" id="2737173"/>
    <lineage>
        <taxon>Bacteria</taxon>
        <taxon>Bacillati</taxon>
        <taxon>Actinomycetota</taxon>
        <taxon>Actinomycetes</taxon>
        <taxon>Actinomycetales</taxon>
        <taxon>Actinomycetaceae</taxon>
        <taxon>Actinomyces</taxon>
    </lineage>
</organism>
<dbReference type="InterPro" id="IPR008984">
    <property type="entry name" value="SMAD_FHA_dom_sf"/>
</dbReference>
<proteinExistence type="predicted"/>
<dbReference type="Gene3D" id="2.60.200.20">
    <property type="match status" value="1"/>
</dbReference>
<evidence type="ECO:0000313" key="3">
    <source>
        <dbReference type="EMBL" id="QKD78966.1"/>
    </source>
</evidence>
<gene>
    <name evidence="3" type="ORF">HPC72_00635</name>
</gene>
<name>A0A6M8B4H9_9ACTO</name>
<evidence type="ECO:0000256" key="1">
    <source>
        <dbReference type="ARBA" id="ARBA00022553"/>
    </source>
</evidence>
<reference evidence="3 4" key="1">
    <citation type="submission" date="2020-05" db="EMBL/GenBank/DDBJ databases">
        <title>Actinomyces sp. zg-325.</title>
        <authorList>
            <person name="Yang C."/>
        </authorList>
    </citation>
    <scope>NUCLEOTIDE SEQUENCE [LARGE SCALE GENOMIC DNA]</scope>
    <source>
        <strain evidence="4">zg-325</strain>
    </source>
</reference>
<dbReference type="AlphaFoldDB" id="A0A6M8B4H9"/>
<evidence type="ECO:0000313" key="4">
    <source>
        <dbReference type="Proteomes" id="UP000504752"/>
    </source>
</evidence>
<dbReference type="InterPro" id="IPR000253">
    <property type="entry name" value="FHA_dom"/>
</dbReference>
<dbReference type="Pfam" id="PF00498">
    <property type="entry name" value="FHA"/>
    <property type="match status" value="1"/>
</dbReference>
<dbReference type="Proteomes" id="UP000504752">
    <property type="component" value="Chromosome"/>
</dbReference>
<feature type="domain" description="FHA" evidence="2">
    <location>
        <begin position="6"/>
        <end position="64"/>
    </location>
</feature>
<dbReference type="EMBL" id="CP053642">
    <property type="protein sequence ID" value="QKD78966.1"/>
    <property type="molecule type" value="Genomic_DNA"/>
</dbReference>
<dbReference type="KEGG" id="amam:HPC72_00635"/>
<sequence length="77" mass="8016">MDIPGTGTGLSDNHAHLEVLDGSLYLADLGSASGTRIIGLDGAIQQCAPSTRYRVPLPCTIELGAVRLSAELERLPA</sequence>
<keyword evidence="1" id="KW-0597">Phosphoprotein</keyword>
<accession>A0A6M8B4H9</accession>
<dbReference type="RefSeq" id="WP_159522664.1">
    <property type="nucleotide sequence ID" value="NZ_CP053642.1"/>
</dbReference>
<keyword evidence="4" id="KW-1185">Reference proteome</keyword>
<dbReference type="SUPFAM" id="SSF49879">
    <property type="entry name" value="SMAD/FHA domain"/>
    <property type="match status" value="1"/>
</dbReference>
<evidence type="ECO:0000259" key="2">
    <source>
        <dbReference type="Pfam" id="PF00498"/>
    </source>
</evidence>
<protein>
    <recommendedName>
        <fullName evidence="2">FHA domain-containing protein</fullName>
    </recommendedName>
</protein>